<evidence type="ECO:0000256" key="3">
    <source>
        <dbReference type="ARBA" id="ARBA00022448"/>
    </source>
</evidence>
<feature type="transmembrane region" description="Helical" evidence="8">
    <location>
        <begin position="145"/>
        <end position="168"/>
    </location>
</feature>
<comment type="subcellular location">
    <subcellularLocation>
        <location evidence="1">Cell membrane</location>
        <topology evidence="1">Multi-pass membrane protein</topology>
    </subcellularLocation>
</comment>
<dbReference type="EMBL" id="JAKOOW010000033">
    <property type="protein sequence ID" value="MCG6504668.1"/>
    <property type="molecule type" value="Genomic_DNA"/>
</dbReference>
<dbReference type="RefSeq" id="WP_238748190.1">
    <property type="nucleotide sequence ID" value="NZ_JAKOOW010000033.1"/>
</dbReference>
<organism evidence="9 10">
    <name type="scientific">Kingella pumchi</name>
    <dbReference type="NCBI Taxonomy" id="2779506"/>
    <lineage>
        <taxon>Bacteria</taxon>
        <taxon>Pseudomonadati</taxon>
        <taxon>Pseudomonadota</taxon>
        <taxon>Betaproteobacteria</taxon>
        <taxon>Neisseriales</taxon>
        <taxon>Neisseriaceae</taxon>
        <taxon>Kingella</taxon>
    </lineage>
</organism>
<evidence type="ECO:0000256" key="2">
    <source>
        <dbReference type="ARBA" id="ARBA00010735"/>
    </source>
</evidence>
<keyword evidence="3" id="KW-0813">Transport</keyword>
<dbReference type="InterPro" id="IPR011606">
    <property type="entry name" value="Brnchd-chn_aa_trnsp_permease"/>
</dbReference>
<keyword evidence="7 8" id="KW-0472">Membrane</keyword>
<gene>
    <name evidence="9" type="ORF">MB824_09185</name>
</gene>
<feature type="transmembrane region" description="Helical" evidence="8">
    <location>
        <begin position="78"/>
        <end position="99"/>
    </location>
</feature>
<feature type="transmembrane region" description="Helical" evidence="8">
    <location>
        <begin position="200"/>
        <end position="218"/>
    </location>
</feature>
<name>A0ABS9NPG2_9NEIS</name>
<comment type="similarity">
    <text evidence="2">Belongs to the AzlC family.</text>
</comment>
<dbReference type="Pfam" id="PF03591">
    <property type="entry name" value="AzlC"/>
    <property type="match status" value="1"/>
</dbReference>
<feature type="transmembrane region" description="Helical" evidence="8">
    <location>
        <begin position="20"/>
        <end position="39"/>
    </location>
</feature>
<dbReference type="PANTHER" id="PTHR34979:SF1">
    <property type="entry name" value="INNER MEMBRANE PROTEIN YGAZ"/>
    <property type="match status" value="1"/>
</dbReference>
<dbReference type="PANTHER" id="PTHR34979">
    <property type="entry name" value="INNER MEMBRANE PROTEIN YGAZ"/>
    <property type="match status" value="1"/>
</dbReference>
<evidence type="ECO:0000256" key="4">
    <source>
        <dbReference type="ARBA" id="ARBA00022475"/>
    </source>
</evidence>
<protein>
    <submittedName>
        <fullName evidence="9">AzlC family ABC transporter permease</fullName>
    </submittedName>
</protein>
<keyword evidence="10" id="KW-1185">Reference proteome</keyword>
<comment type="caution">
    <text evidence="9">The sequence shown here is derived from an EMBL/GenBank/DDBJ whole genome shotgun (WGS) entry which is preliminary data.</text>
</comment>
<evidence type="ECO:0000256" key="5">
    <source>
        <dbReference type="ARBA" id="ARBA00022692"/>
    </source>
</evidence>
<dbReference type="Proteomes" id="UP001298424">
    <property type="component" value="Unassembled WGS sequence"/>
</dbReference>
<keyword evidence="4" id="KW-1003">Cell membrane</keyword>
<reference evidence="9 10" key="1">
    <citation type="submission" date="2022-02" db="EMBL/GenBank/DDBJ databases">
        <title>Genome sequence data of Kingella unionensis sp. nov. strain CICC 24913 (CCUG 75125).</title>
        <authorList>
            <person name="Xiao M."/>
        </authorList>
    </citation>
    <scope>NUCLEOTIDE SEQUENCE [LARGE SCALE GENOMIC DNA]</scope>
    <source>
        <strain evidence="9 10">CICC 24913</strain>
    </source>
</reference>
<evidence type="ECO:0000256" key="1">
    <source>
        <dbReference type="ARBA" id="ARBA00004651"/>
    </source>
</evidence>
<accession>A0ABS9NPG2</accession>
<evidence type="ECO:0000313" key="9">
    <source>
        <dbReference type="EMBL" id="MCG6504668.1"/>
    </source>
</evidence>
<sequence>MSDHSSPARPLLHADTRRSLRDALPVCIGFASFGTILGAQAAQKGMSPLESVLMVAVNYAGGSEFAAVNLWASPLPVLLIWTMTLMINSRHILMSAAMIPHLRGLPLKKLLPTLFVMCDESWALGLADAKNRSTPDKPAPLNLRYYGVLAAALYASWLLSVWVGTLAGPLLGDISRYGFGMAFPAVFMVLLRGMWRGSRAALPWLASLIAAGSVYLLLPASGWYVLAGTAAGLLTAFFAGNGKQPENAPSAKQGARHD</sequence>
<evidence type="ECO:0000313" key="10">
    <source>
        <dbReference type="Proteomes" id="UP001298424"/>
    </source>
</evidence>
<evidence type="ECO:0000256" key="7">
    <source>
        <dbReference type="ARBA" id="ARBA00023136"/>
    </source>
</evidence>
<evidence type="ECO:0000256" key="6">
    <source>
        <dbReference type="ARBA" id="ARBA00022989"/>
    </source>
</evidence>
<keyword evidence="6 8" id="KW-1133">Transmembrane helix</keyword>
<evidence type="ECO:0000256" key="8">
    <source>
        <dbReference type="SAM" id="Phobius"/>
    </source>
</evidence>
<keyword evidence="5 8" id="KW-0812">Transmembrane</keyword>
<feature type="transmembrane region" description="Helical" evidence="8">
    <location>
        <begin position="174"/>
        <end position="193"/>
    </location>
</feature>
<proteinExistence type="inferred from homology"/>